<dbReference type="SMART" id="SM00554">
    <property type="entry name" value="FAS1"/>
    <property type="match status" value="1"/>
</dbReference>
<feature type="chain" id="PRO_5033023327" description="FAS1 domain-containing protein" evidence="2">
    <location>
        <begin position="23"/>
        <end position="202"/>
    </location>
</feature>
<dbReference type="Proteomes" id="UP000631114">
    <property type="component" value="Unassembled WGS sequence"/>
</dbReference>
<accession>A0A835MH64</accession>
<dbReference type="Pfam" id="PF02469">
    <property type="entry name" value="Fasciclin"/>
    <property type="match status" value="1"/>
</dbReference>
<keyword evidence="5" id="KW-1185">Reference proteome</keyword>
<comment type="similarity">
    <text evidence="1">Belongs to the fasciclin-like AGP family.</text>
</comment>
<dbReference type="EMBL" id="JADFTS010000001">
    <property type="protein sequence ID" value="KAF9623591.1"/>
    <property type="molecule type" value="Genomic_DNA"/>
</dbReference>
<dbReference type="Gene3D" id="2.30.180.10">
    <property type="entry name" value="FAS1 domain"/>
    <property type="match status" value="1"/>
</dbReference>
<dbReference type="PANTHER" id="PTHR36069:SF4">
    <property type="entry name" value="FASCICLIN-LIKE ARABINOGALACTAN FAMILY PROTEIN"/>
    <property type="match status" value="1"/>
</dbReference>
<proteinExistence type="inferred from homology"/>
<feature type="domain" description="FAS1" evidence="3">
    <location>
        <begin position="64"/>
        <end position="160"/>
    </location>
</feature>
<evidence type="ECO:0000256" key="1">
    <source>
        <dbReference type="ARBA" id="ARBA00007843"/>
    </source>
</evidence>
<protein>
    <recommendedName>
        <fullName evidence="3">FAS1 domain-containing protein</fullName>
    </recommendedName>
</protein>
<organism evidence="4 5">
    <name type="scientific">Coptis chinensis</name>
    <dbReference type="NCBI Taxonomy" id="261450"/>
    <lineage>
        <taxon>Eukaryota</taxon>
        <taxon>Viridiplantae</taxon>
        <taxon>Streptophyta</taxon>
        <taxon>Embryophyta</taxon>
        <taxon>Tracheophyta</taxon>
        <taxon>Spermatophyta</taxon>
        <taxon>Magnoliopsida</taxon>
        <taxon>Ranunculales</taxon>
        <taxon>Ranunculaceae</taxon>
        <taxon>Coptidoideae</taxon>
        <taxon>Coptis</taxon>
    </lineage>
</organism>
<gene>
    <name evidence="4" type="ORF">IFM89_003381</name>
</gene>
<dbReference type="InterPro" id="IPR053339">
    <property type="entry name" value="FAS1_domain_protein"/>
</dbReference>
<dbReference type="SUPFAM" id="SSF82153">
    <property type="entry name" value="FAS1 domain"/>
    <property type="match status" value="1"/>
</dbReference>
<dbReference type="InterPro" id="IPR036378">
    <property type="entry name" value="FAS1_dom_sf"/>
</dbReference>
<dbReference type="AlphaFoldDB" id="A0A835MH64"/>
<dbReference type="InterPro" id="IPR000782">
    <property type="entry name" value="FAS1_domain"/>
</dbReference>
<evidence type="ECO:0000313" key="5">
    <source>
        <dbReference type="Proteomes" id="UP000631114"/>
    </source>
</evidence>
<feature type="signal peptide" evidence="2">
    <location>
        <begin position="1"/>
        <end position="22"/>
    </location>
</feature>
<evidence type="ECO:0000259" key="3">
    <source>
        <dbReference type="SMART" id="SM00554"/>
    </source>
</evidence>
<dbReference type="PANTHER" id="PTHR36069">
    <property type="entry name" value="EXPRESSED PROTEIN-RELATED"/>
    <property type="match status" value="1"/>
</dbReference>
<evidence type="ECO:0000256" key="2">
    <source>
        <dbReference type="SAM" id="SignalP"/>
    </source>
</evidence>
<name>A0A835MH64_9MAGN</name>
<dbReference type="OrthoDB" id="1934418at2759"/>
<sequence>MSHWYFTAFVLFLLIVAQPTASVNQIDLQTALEDMRAMSYHGFVILLQMLNSDRNSLKDHGQLTFLMPDDAQLSSSAISREQLREFLLSHSLPTALPLNNLIHLPTGTIMPSSFAANKTITITNHGRLNFVVNNARIVEPNICSSASIKCHGVANIIGYGNAVPLNPHELPHKVSGDSPVIPNHPKVPSSSKFFLGTVPPMQ</sequence>
<evidence type="ECO:0000313" key="4">
    <source>
        <dbReference type="EMBL" id="KAF9623591.1"/>
    </source>
</evidence>
<comment type="caution">
    <text evidence="4">The sequence shown here is derived from an EMBL/GenBank/DDBJ whole genome shotgun (WGS) entry which is preliminary data.</text>
</comment>
<keyword evidence="2" id="KW-0732">Signal</keyword>
<reference evidence="4 5" key="1">
    <citation type="submission" date="2020-10" db="EMBL/GenBank/DDBJ databases">
        <title>The Coptis chinensis genome and diversification of protoberbering-type alkaloids.</title>
        <authorList>
            <person name="Wang B."/>
            <person name="Shu S."/>
            <person name="Song C."/>
            <person name="Liu Y."/>
        </authorList>
    </citation>
    <scope>NUCLEOTIDE SEQUENCE [LARGE SCALE GENOMIC DNA]</scope>
    <source>
        <strain evidence="4">HL-2020</strain>
        <tissue evidence="4">Leaf</tissue>
    </source>
</reference>